<evidence type="ECO:0000313" key="2">
    <source>
        <dbReference type="Proteomes" id="UP000183952"/>
    </source>
</evidence>
<dbReference type="NCBIfam" id="TIGR01909">
    <property type="entry name" value="C_GCAxxG_C_C"/>
    <property type="match status" value="1"/>
</dbReference>
<dbReference type="InterPro" id="IPR010181">
    <property type="entry name" value="CGCAxxGCC_motif"/>
</dbReference>
<dbReference type="Proteomes" id="UP000183952">
    <property type="component" value="Unassembled WGS sequence"/>
</dbReference>
<evidence type="ECO:0000313" key="1">
    <source>
        <dbReference type="EMBL" id="SHJ59258.1"/>
    </source>
</evidence>
<gene>
    <name evidence="1" type="ORF">SAMN02745248_00497</name>
</gene>
<keyword evidence="2" id="KW-1185">Reference proteome</keyword>
<sequence length="137" mass="15045">MEKIEGYLDYYCKEKGYNCAKTVLRAANDAWGLNLDESVYLSMGGFGGGMATRNVCGAISGGIAAMGYLYMDETGYESPLMMAKVKLLMELVKERLGDEKCSFLEPKFKTSEEGCVPTIHVVSKIIDEVVATDIEVE</sequence>
<protein>
    <submittedName>
        <fullName evidence="1">C_GCAxxG_C_C family probable redox protein</fullName>
    </submittedName>
</protein>
<organism evidence="1 2">
    <name type="scientific">Hathewaya proteolytica DSM 3090</name>
    <dbReference type="NCBI Taxonomy" id="1121331"/>
    <lineage>
        <taxon>Bacteria</taxon>
        <taxon>Bacillati</taxon>
        <taxon>Bacillota</taxon>
        <taxon>Clostridia</taxon>
        <taxon>Eubacteriales</taxon>
        <taxon>Clostridiaceae</taxon>
        <taxon>Hathewaya</taxon>
    </lineage>
</organism>
<dbReference type="AlphaFoldDB" id="A0A1M6KJW6"/>
<dbReference type="STRING" id="1121331.SAMN02745248_00497"/>
<name>A0A1M6KJW6_9CLOT</name>
<dbReference type="RefSeq" id="WP_072901930.1">
    <property type="nucleotide sequence ID" value="NZ_FRAD01000004.1"/>
</dbReference>
<dbReference type="Pfam" id="PF09719">
    <property type="entry name" value="C_GCAxxG_C_C"/>
    <property type="match status" value="1"/>
</dbReference>
<dbReference type="EMBL" id="FRAD01000004">
    <property type="protein sequence ID" value="SHJ59258.1"/>
    <property type="molecule type" value="Genomic_DNA"/>
</dbReference>
<accession>A0A1M6KJW6</accession>
<reference evidence="1 2" key="1">
    <citation type="submission" date="2016-11" db="EMBL/GenBank/DDBJ databases">
        <authorList>
            <person name="Jaros S."/>
            <person name="Januszkiewicz K."/>
            <person name="Wedrychowicz H."/>
        </authorList>
    </citation>
    <scope>NUCLEOTIDE SEQUENCE [LARGE SCALE GENOMIC DNA]</scope>
    <source>
        <strain evidence="1 2">DSM 3090</strain>
    </source>
</reference>
<proteinExistence type="predicted"/>